<accession>A0A516KRF3</accession>
<protein>
    <submittedName>
        <fullName evidence="1">Uncharacterized protein</fullName>
    </submittedName>
</protein>
<dbReference type="GeneID" id="64470547"/>
<evidence type="ECO:0000313" key="1">
    <source>
        <dbReference type="EMBL" id="QDP44269.1"/>
    </source>
</evidence>
<name>A0A516KRF3_9CAUD</name>
<reference evidence="1 2" key="1">
    <citation type="submission" date="2019-06" db="EMBL/GenBank/DDBJ databases">
        <authorList>
            <person name="Lopez J."/>
            <person name="Ball K.N."/>
            <person name="Bhuiyan S."/>
            <person name="Nayek S."/>
            <person name="Sivoravong A."/>
            <person name="Hughes L.E."/>
            <person name="Garlena R.A."/>
            <person name="Russell D.A."/>
            <person name="Pope W.H."/>
            <person name="Jacobs-Sera D."/>
            <person name="Hatfull G.F."/>
        </authorList>
    </citation>
    <scope>NUCLEOTIDE SEQUENCE [LARGE SCALE GENOMIC DNA]</scope>
</reference>
<dbReference type="KEGG" id="vg:64470547"/>
<evidence type="ECO:0000313" key="2">
    <source>
        <dbReference type="Proteomes" id="UP000317273"/>
    </source>
</evidence>
<gene>
    <name evidence="1" type="primary">66</name>
    <name evidence="1" type="ORF">SEA_CELIA_66</name>
</gene>
<dbReference type="Proteomes" id="UP000317273">
    <property type="component" value="Segment"/>
</dbReference>
<keyword evidence="2" id="KW-1185">Reference proteome</keyword>
<sequence length="85" mass="9417">MFDVKIHHVRNMAVIEKGVLGESAVDLIVQGPASQKNRGAHAAWRIARETLAKALGFSPEKISQSYHFDREAGTYTFVARYSTAL</sequence>
<organism evidence="1 2">
    <name type="scientific">Streptomyces phage Celia</name>
    <dbReference type="NCBI Taxonomy" id="2590946"/>
    <lineage>
        <taxon>Viruses</taxon>
        <taxon>Duplodnaviria</taxon>
        <taxon>Heunggongvirae</taxon>
        <taxon>Uroviricota</taxon>
        <taxon>Caudoviricetes</taxon>
        <taxon>Arquatrovirinae</taxon>
        <taxon>Celiavirus</taxon>
        <taxon>Celiavirus celia</taxon>
    </lineage>
</organism>
<proteinExistence type="predicted"/>
<dbReference type="EMBL" id="MN062705">
    <property type="protein sequence ID" value="QDP44269.1"/>
    <property type="molecule type" value="Genomic_DNA"/>
</dbReference>
<dbReference type="RefSeq" id="YP_010054630.1">
    <property type="nucleotide sequence ID" value="NC_054655.1"/>
</dbReference>